<dbReference type="PROSITE" id="PS50188">
    <property type="entry name" value="B302_SPRY"/>
    <property type="match status" value="1"/>
</dbReference>
<evidence type="ECO:0000259" key="3">
    <source>
        <dbReference type="PROSITE" id="PS50188"/>
    </source>
</evidence>
<dbReference type="InterPro" id="IPR003877">
    <property type="entry name" value="SPRY_dom"/>
</dbReference>
<protein>
    <recommendedName>
        <fullName evidence="3">B30.2/SPRY domain-containing protein</fullName>
    </recommendedName>
</protein>
<keyword evidence="2" id="KW-0472">Membrane</keyword>
<evidence type="ECO:0000256" key="2">
    <source>
        <dbReference type="SAM" id="Phobius"/>
    </source>
</evidence>
<dbReference type="Pfam" id="PF00622">
    <property type="entry name" value="SPRY"/>
    <property type="match status" value="1"/>
</dbReference>
<evidence type="ECO:0000313" key="4">
    <source>
        <dbReference type="EMBL" id="KAG8540976.1"/>
    </source>
</evidence>
<dbReference type="Gene3D" id="2.60.120.920">
    <property type="match status" value="1"/>
</dbReference>
<name>A0AAV6YVP0_ENGPU</name>
<feature type="domain" description="B30.2/SPRY" evidence="3">
    <location>
        <begin position="34"/>
        <end position="230"/>
    </location>
</feature>
<dbReference type="InterPro" id="IPR001870">
    <property type="entry name" value="B30.2/SPRY"/>
</dbReference>
<dbReference type="InterPro" id="IPR043136">
    <property type="entry name" value="B30.2/SPRY_sf"/>
</dbReference>
<dbReference type="InterPro" id="IPR006574">
    <property type="entry name" value="PRY"/>
</dbReference>
<dbReference type="SMART" id="SM00449">
    <property type="entry name" value="SPRY"/>
    <property type="match status" value="1"/>
</dbReference>
<organism evidence="4 5">
    <name type="scientific">Engystomops pustulosus</name>
    <name type="common">Tungara frog</name>
    <name type="synonym">Physalaemus pustulosus</name>
    <dbReference type="NCBI Taxonomy" id="76066"/>
    <lineage>
        <taxon>Eukaryota</taxon>
        <taxon>Metazoa</taxon>
        <taxon>Chordata</taxon>
        <taxon>Craniata</taxon>
        <taxon>Vertebrata</taxon>
        <taxon>Euteleostomi</taxon>
        <taxon>Amphibia</taxon>
        <taxon>Batrachia</taxon>
        <taxon>Anura</taxon>
        <taxon>Neobatrachia</taxon>
        <taxon>Hyloidea</taxon>
        <taxon>Leptodactylidae</taxon>
        <taxon>Leiuperinae</taxon>
        <taxon>Engystomops</taxon>
    </lineage>
</organism>
<keyword evidence="2" id="KW-1133">Transmembrane helix</keyword>
<dbReference type="Proteomes" id="UP000824782">
    <property type="component" value="Unassembled WGS sequence"/>
</dbReference>
<evidence type="ECO:0000313" key="5">
    <source>
        <dbReference type="Proteomes" id="UP000824782"/>
    </source>
</evidence>
<feature type="transmembrane region" description="Helical" evidence="2">
    <location>
        <begin position="23"/>
        <end position="44"/>
    </location>
</feature>
<dbReference type="SMART" id="SM00589">
    <property type="entry name" value="PRY"/>
    <property type="match status" value="1"/>
</dbReference>
<dbReference type="InterPro" id="IPR003879">
    <property type="entry name" value="Butyrophylin_SPRY"/>
</dbReference>
<dbReference type="InterPro" id="IPR050143">
    <property type="entry name" value="TRIM/RBCC"/>
</dbReference>
<dbReference type="Pfam" id="PF13765">
    <property type="entry name" value="PRY"/>
    <property type="match status" value="1"/>
</dbReference>
<evidence type="ECO:0000256" key="1">
    <source>
        <dbReference type="ARBA" id="ARBA00023054"/>
    </source>
</evidence>
<dbReference type="SUPFAM" id="SSF49899">
    <property type="entry name" value="Concanavalin A-like lectins/glucanases"/>
    <property type="match status" value="1"/>
</dbReference>
<gene>
    <name evidence="4" type="ORF">GDO81_029968</name>
</gene>
<feature type="non-terminal residue" evidence="4">
    <location>
        <position position="1"/>
    </location>
</feature>
<reference evidence="4" key="1">
    <citation type="thesis" date="2020" institute="ProQuest LLC" country="789 East Eisenhower Parkway, Ann Arbor, MI, USA">
        <title>Comparative Genomics and Chromosome Evolution.</title>
        <authorList>
            <person name="Mudd A.B."/>
        </authorList>
    </citation>
    <scope>NUCLEOTIDE SEQUENCE</scope>
    <source>
        <strain evidence="4">237g6f4</strain>
        <tissue evidence="4">Blood</tissue>
    </source>
</reference>
<accession>A0AAV6YVP0</accession>
<comment type="caution">
    <text evidence="4">The sequence shown here is derived from an EMBL/GenBank/DDBJ whole genome shotgun (WGS) entry which is preliminary data.</text>
</comment>
<dbReference type="AlphaFoldDB" id="A0AAV6YVP0"/>
<dbReference type="EMBL" id="WNYA01008814">
    <property type="protein sequence ID" value="KAG8540976.1"/>
    <property type="molecule type" value="Genomic_DNA"/>
</dbReference>
<keyword evidence="5" id="KW-1185">Reference proteome</keyword>
<keyword evidence="1" id="KW-0175">Coiled coil</keyword>
<sequence length="230" mass="25904">ILHLSSVLALVSCSCPTRPPVEIVLTCLFFILSTKYFLFSILAWRAAVMTPEYVTLCPETAHPELSVSSDLTTLINEPPGGDPVPSNSRFETERSCLGLPAFSSGCHYWEVELGGCLEWAVGVASPEVRRRGHAYMFSPEEHIWCISRFMQDFKALDTPEASLPEGVAQMDRVGVYLNLSRSREITFYNPRNWEKLYTFTNVGRTSGTVLPFFWLGKNGNRVKLTSRDKR</sequence>
<dbReference type="InterPro" id="IPR013320">
    <property type="entry name" value="ConA-like_dom_sf"/>
</dbReference>
<keyword evidence="2" id="KW-0812">Transmembrane</keyword>
<dbReference type="PANTHER" id="PTHR24103">
    <property type="entry name" value="E3 UBIQUITIN-PROTEIN LIGASE TRIM"/>
    <property type="match status" value="1"/>
</dbReference>
<dbReference type="PRINTS" id="PR01407">
    <property type="entry name" value="BUTYPHLNCDUF"/>
</dbReference>
<proteinExistence type="predicted"/>